<keyword evidence="2" id="KW-0812">Transmembrane</keyword>
<dbReference type="AlphaFoldDB" id="A0ABD0JSA9"/>
<feature type="region of interest" description="Disordered" evidence="1">
    <location>
        <begin position="641"/>
        <end position="667"/>
    </location>
</feature>
<dbReference type="SMART" id="SM00327">
    <property type="entry name" value="VWA"/>
    <property type="match status" value="1"/>
</dbReference>
<evidence type="ECO:0008006" key="7">
    <source>
        <dbReference type="Google" id="ProtNLM"/>
    </source>
</evidence>
<dbReference type="PANTHER" id="PTHR22588:SF3">
    <property type="entry name" value="VWFA DOMAIN-CONTAINING PROTEIN"/>
    <property type="match status" value="1"/>
</dbReference>
<feature type="region of interest" description="Disordered" evidence="1">
    <location>
        <begin position="605"/>
        <end position="624"/>
    </location>
</feature>
<dbReference type="PROSITE" id="PS50234">
    <property type="entry name" value="VWFA"/>
    <property type="match status" value="1"/>
</dbReference>
<feature type="domain" description="C-type lectin" evidence="3">
    <location>
        <begin position="50"/>
        <end position="139"/>
    </location>
</feature>
<dbReference type="CDD" id="cd00037">
    <property type="entry name" value="CLECT"/>
    <property type="match status" value="1"/>
</dbReference>
<reference evidence="5 6" key="1">
    <citation type="journal article" date="2023" name="Sci. Data">
        <title>Genome assembly of the Korean intertidal mud-creeper Batillaria attramentaria.</title>
        <authorList>
            <person name="Patra A.K."/>
            <person name="Ho P.T."/>
            <person name="Jun S."/>
            <person name="Lee S.J."/>
            <person name="Kim Y."/>
            <person name="Won Y.J."/>
        </authorList>
    </citation>
    <scope>NUCLEOTIDE SEQUENCE [LARGE SCALE GENOMIC DNA]</scope>
    <source>
        <strain evidence="5">Wonlab-2016</strain>
    </source>
</reference>
<feature type="region of interest" description="Disordered" evidence="1">
    <location>
        <begin position="1"/>
        <end position="21"/>
    </location>
</feature>
<gene>
    <name evidence="5" type="ORF">BaRGS_00031175</name>
</gene>
<dbReference type="EMBL" id="JACVVK020000346">
    <property type="protein sequence ID" value="KAK7477570.1"/>
    <property type="molecule type" value="Genomic_DNA"/>
</dbReference>
<keyword evidence="6" id="KW-1185">Reference proteome</keyword>
<keyword evidence="2" id="KW-1133">Transmembrane helix</keyword>
<keyword evidence="2" id="KW-0472">Membrane</keyword>
<evidence type="ECO:0000313" key="6">
    <source>
        <dbReference type="Proteomes" id="UP001519460"/>
    </source>
</evidence>
<dbReference type="InterPro" id="IPR052229">
    <property type="entry name" value="Collagen-VI/PIF"/>
</dbReference>
<dbReference type="InterPro" id="IPR036465">
    <property type="entry name" value="vWFA_dom_sf"/>
</dbReference>
<sequence length="922" mass="101801">DTEETSDKSPSPETPWPARGSCEIRQPSALHRNRTHNVLWKWFWFEPLLTWNEASRFCYTQDGHLPVLNTDLARNAFVTAGKAHFNSSKNLRTGVWIGLHQEKSGAYAWEYDCSHSTNIQLQDSANHTRCGRLNIAKWDYHATHCVNEKKEVVCEIDEGLNLIRENADSEEACKQRCLDYGNRECVIAVFNSSATSQWCKIYTKASLVNADIIKDIPDDTVDNVTAFVRDCFKTEAQGKTDDDGLGSDTPWPAGGRCDNHSSDPADSEKMNFVPAGVKLAAATCDTSFNLTYSSSEGSLDVNVVFVIDASDSISEENFTLLGKAIFDFITPVMRTQNETSPSDVKVGFVLFNETAVSLDLIVDPQTLKQTLNGYNQQGGIASTSTGIGRGLDLLLSDTTSARKVMVVVTAGDSIDSCATRQQALEARRQGVKVIAVGMGDNVTSTELLRISGSPCRVKRSADFSRFPCISLQRKLDHGAPCCRDGECGDNMRCHRDDTQSMSTDRGNCSCRHTFDLIDGICVCQTCLSEEGVVHNQWSDAISACEDVGSHLDVFSTEQKLEDAINTTICPRSQNESVFMLLASSTSSATDVKNVEGNSYNCFAATPTTTEDTPPSTSPTTDTADVTTSVLSRAWTSISTYFTQESTTSPETPSTAETTTDEPGPNCENETSNYQLTLDRVMSSANCIEGKRFCKEDGMLLPVVESPQHLHTLARCLCPPDERIPHYKRPKGFHVRLRLPEGTTVNRWENITGGFRYICREFETWNVYLHTCPGNYTVYKCSVDCTGQMEVSITPVPFLCQKSGRVLNRTDCPPRRRCRPGENITAQCDPGKFLVKKCNCLHINPNDTRNNSEEVMKQLMEAIFNELMLNATKLGKTARKRTSASDERPSATYAGYLGIAVLVVIAGAIVISDLPRLFKCPHC</sequence>
<feature type="non-terminal residue" evidence="5">
    <location>
        <position position="1"/>
    </location>
</feature>
<dbReference type="InterPro" id="IPR016186">
    <property type="entry name" value="C-type_lectin-like/link_sf"/>
</dbReference>
<proteinExistence type="predicted"/>
<evidence type="ECO:0000259" key="3">
    <source>
        <dbReference type="PROSITE" id="PS50041"/>
    </source>
</evidence>
<feature type="compositionally biased region" description="Low complexity" evidence="1">
    <location>
        <begin position="642"/>
        <end position="662"/>
    </location>
</feature>
<feature type="non-terminal residue" evidence="5">
    <location>
        <position position="922"/>
    </location>
</feature>
<feature type="domain" description="VWFA" evidence="4">
    <location>
        <begin position="302"/>
        <end position="475"/>
    </location>
</feature>
<dbReference type="Pfam" id="PF00059">
    <property type="entry name" value="Lectin_C"/>
    <property type="match status" value="1"/>
</dbReference>
<evidence type="ECO:0000259" key="4">
    <source>
        <dbReference type="PROSITE" id="PS50234"/>
    </source>
</evidence>
<name>A0ABD0JSA9_9CAEN</name>
<organism evidence="5 6">
    <name type="scientific">Batillaria attramentaria</name>
    <dbReference type="NCBI Taxonomy" id="370345"/>
    <lineage>
        <taxon>Eukaryota</taxon>
        <taxon>Metazoa</taxon>
        <taxon>Spiralia</taxon>
        <taxon>Lophotrochozoa</taxon>
        <taxon>Mollusca</taxon>
        <taxon>Gastropoda</taxon>
        <taxon>Caenogastropoda</taxon>
        <taxon>Sorbeoconcha</taxon>
        <taxon>Cerithioidea</taxon>
        <taxon>Batillariidae</taxon>
        <taxon>Batillaria</taxon>
    </lineage>
</organism>
<evidence type="ECO:0000313" key="5">
    <source>
        <dbReference type="EMBL" id="KAK7477570.1"/>
    </source>
</evidence>
<dbReference type="InterPro" id="IPR002035">
    <property type="entry name" value="VWF_A"/>
</dbReference>
<dbReference type="InterPro" id="IPR001304">
    <property type="entry name" value="C-type_lectin-like"/>
</dbReference>
<comment type="caution">
    <text evidence="5">The sequence shown here is derived from an EMBL/GenBank/DDBJ whole genome shotgun (WGS) entry which is preliminary data.</text>
</comment>
<evidence type="ECO:0000256" key="1">
    <source>
        <dbReference type="SAM" id="MobiDB-lite"/>
    </source>
</evidence>
<feature type="transmembrane region" description="Helical" evidence="2">
    <location>
        <begin position="892"/>
        <end position="910"/>
    </location>
</feature>
<dbReference type="SUPFAM" id="SSF53300">
    <property type="entry name" value="vWA-like"/>
    <property type="match status" value="1"/>
</dbReference>
<feature type="region of interest" description="Disordered" evidence="1">
    <location>
        <begin position="238"/>
        <end position="265"/>
    </location>
</feature>
<dbReference type="CDD" id="cd01450">
    <property type="entry name" value="vWFA_subfamily_ECM"/>
    <property type="match status" value="1"/>
</dbReference>
<evidence type="ECO:0000256" key="2">
    <source>
        <dbReference type="SAM" id="Phobius"/>
    </source>
</evidence>
<dbReference type="Gene3D" id="3.10.100.10">
    <property type="entry name" value="Mannose-Binding Protein A, subunit A"/>
    <property type="match status" value="1"/>
</dbReference>
<dbReference type="PANTHER" id="PTHR22588">
    <property type="entry name" value="VWFA DOMAIN-CONTAINING PROTEIN"/>
    <property type="match status" value="1"/>
</dbReference>
<dbReference type="InterPro" id="IPR016187">
    <property type="entry name" value="CTDL_fold"/>
</dbReference>
<dbReference type="PROSITE" id="PS50041">
    <property type="entry name" value="C_TYPE_LECTIN_2"/>
    <property type="match status" value="1"/>
</dbReference>
<dbReference type="SUPFAM" id="SSF56436">
    <property type="entry name" value="C-type lectin-like"/>
    <property type="match status" value="1"/>
</dbReference>
<dbReference type="Gene3D" id="3.40.50.410">
    <property type="entry name" value="von Willebrand factor, type A domain"/>
    <property type="match status" value="1"/>
</dbReference>
<accession>A0ABD0JSA9</accession>
<protein>
    <recommendedName>
        <fullName evidence="7">VWFA domain-containing protein</fullName>
    </recommendedName>
</protein>
<dbReference type="Proteomes" id="UP001519460">
    <property type="component" value="Unassembled WGS sequence"/>
</dbReference>
<dbReference type="Pfam" id="PF00092">
    <property type="entry name" value="VWA"/>
    <property type="match status" value="1"/>
</dbReference>